<sequence>MNQYDKVRKVEGHDCSLPQDDELIDLYINGGICVDLRRKFRQYLMISPGNPETKSVLKSSAQIRLEEARHLRNHYYMIHPFSEARSSWERIMIVVYLGLYVLMPMELGLPVTRPLRLDVWSYKLRTINFFLCLLILIWWSTSATFLVLSKVNGYTMKYFQENPDVFTPMMESFFQVVKAFMLISISNIQSDNALSMVLNLIFLFMGSVLNMVIL</sequence>
<dbReference type="AlphaFoldDB" id="A0A482VNF1"/>
<name>A0A482VNF1_ASBVE</name>
<keyword evidence="1" id="KW-1133">Transmembrane helix</keyword>
<feature type="non-terminal residue" evidence="2">
    <location>
        <position position="214"/>
    </location>
</feature>
<keyword evidence="3" id="KW-1185">Reference proteome</keyword>
<keyword evidence="1" id="KW-0472">Membrane</keyword>
<protein>
    <submittedName>
        <fullName evidence="2">Uncharacterized protein</fullName>
    </submittedName>
</protein>
<keyword evidence="1" id="KW-0812">Transmembrane</keyword>
<feature type="transmembrane region" description="Helical" evidence="1">
    <location>
        <begin position="91"/>
        <end position="107"/>
    </location>
</feature>
<evidence type="ECO:0000313" key="2">
    <source>
        <dbReference type="EMBL" id="RZC33989.1"/>
    </source>
</evidence>
<accession>A0A482VNF1</accession>
<gene>
    <name evidence="2" type="ORF">BDFB_013722</name>
</gene>
<evidence type="ECO:0000313" key="3">
    <source>
        <dbReference type="Proteomes" id="UP000292052"/>
    </source>
</evidence>
<comment type="caution">
    <text evidence="2">The sequence shown here is derived from an EMBL/GenBank/DDBJ whole genome shotgun (WGS) entry which is preliminary data.</text>
</comment>
<dbReference type="Proteomes" id="UP000292052">
    <property type="component" value="Unassembled WGS sequence"/>
</dbReference>
<feature type="transmembrane region" description="Helical" evidence="1">
    <location>
        <begin position="194"/>
        <end position="213"/>
    </location>
</feature>
<reference evidence="2 3" key="1">
    <citation type="submission" date="2017-03" db="EMBL/GenBank/DDBJ databases">
        <title>Genome of the blue death feigning beetle - Asbolus verrucosus.</title>
        <authorList>
            <person name="Rider S.D."/>
        </authorList>
    </citation>
    <scope>NUCLEOTIDE SEQUENCE [LARGE SCALE GENOMIC DNA]</scope>
    <source>
        <strain evidence="2">Butters</strain>
        <tissue evidence="2">Head and leg muscle</tissue>
    </source>
</reference>
<feature type="transmembrane region" description="Helical" evidence="1">
    <location>
        <begin position="127"/>
        <end position="148"/>
    </location>
</feature>
<organism evidence="2 3">
    <name type="scientific">Asbolus verrucosus</name>
    <name type="common">Desert ironclad beetle</name>
    <dbReference type="NCBI Taxonomy" id="1661398"/>
    <lineage>
        <taxon>Eukaryota</taxon>
        <taxon>Metazoa</taxon>
        <taxon>Ecdysozoa</taxon>
        <taxon>Arthropoda</taxon>
        <taxon>Hexapoda</taxon>
        <taxon>Insecta</taxon>
        <taxon>Pterygota</taxon>
        <taxon>Neoptera</taxon>
        <taxon>Endopterygota</taxon>
        <taxon>Coleoptera</taxon>
        <taxon>Polyphaga</taxon>
        <taxon>Cucujiformia</taxon>
        <taxon>Tenebrionidae</taxon>
        <taxon>Pimeliinae</taxon>
        <taxon>Asbolus</taxon>
    </lineage>
</organism>
<proteinExistence type="predicted"/>
<dbReference type="EMBL" id="QDEB01083999">
    <property type="protein sequence ID" value="RZC33989.1"/>
    <property type="molecule type" value="Genomic_DNA"/>
</dbReference>
<evidence type="ECO:0000256" key="1">
    <source>
        <dbReference type="SAM" id="Phobius"/>
    </source>
</evidence>